<dbReference type="SUPFAM" id="SSF143410">
    <property type="entry name" value="DOPA-like"/>
    <property type="match status" value="1"/>
</dbReference>
<dbReference type="InterPro" id="IPR023389">
    <property type="entry name" value="DOPA-like_sf"/>
</dbReference>
<protein>
    <submittedName>
        <fullName evidence="1">DOPA 4,5-dioxygenase</fullName>
    </submittedName>
</protein>
<reference evidence="1 2" key="1">
    <citation type="submission" date="2015-01" db="EMBL/GenBank/DDBJ databases">
        <title>Vibrio sp. C5 JCM 19232 whole genome shotgun sequence.</title>
        <authorList>
            <person name="Sawabe T."/>
            <person name="Meirelles P."/>
            <person name="Feng G."/>
            <person name="Sayaka M."/>
            <person name="Hattori M."/>
            <person name="Ohkuma M."/>
        </authorList>
    </citation>
    <scope>NUCLEOTIDE SEQUENCE [LARGE SCALE GENOMIC DNA]</scope>
    <source>
        <strain evidence="1 2">JCM19232</strain>
    </source>
</reference>
<keyword evidence="1" id="KW-0223">Dioxygenase</keyword>
<keyword evidence="1" id="KW-0560">Oxidoreductase</keyword>
<gene>
    <name evidence="1" type="ORF">JCM19232_3862</name>
</gene>
<organism evidence="1 2">
    <name type="scientific">Vibrio ishigakensis</name>
    <dbReference type="NCBI Taxonomy" id="1481914"/>
    <lineage>
        <taxon>Bacteria</taxon>
        <taxon>Pseudomonadati</taxon>
        <taxon>Pseudomonadota</taxon>
        <taxon>Gammaproteobacteria</taxon>
        <taxon>Vibrionales</taxon>
        <taxon>Vibrionaceae</taxon>
        <taxon>Vibrio</taxon>
    </lineage>
</organism>
<dbReference type="PANTHER" id="PTHR36423:SF2">
    <property type="entry name" value="AFR070WP"/>
    <property type="match status" value="1"/>
</dbReference>
<accession>A0A0B8P2E4</accession>
<proteinExistence type="predicted"/>
<dbReference type="PANTHER" id="PTHR36423">
    <property type="entry name" value="AFR070WP"/>
    <property type="match status" value="1"/>
</dbReference>
<dbReference type="GO" id="GO:0051213">
    <property type="term" value="F:dioxygenase activity"/>
    <property type="evidence" value="ECO:0007669"/>
    <property type="project" value="UniProtKB-KW"/>
</dbReference>
<dbReference type="InterPro" id="IPR014980">
    <property type="entry name" value="DOPA_dioxygen"/>
</dbReference>
<dbReference type="PIRSF" id="PIRSF028139">
    <property type="entry name" value="DOPA-diox_rel_Mll2280"/>
    <property type="match status" value="1"/>
</dbReference>
<name>A0A0B8P2E4_9VIBR</name>
<dbReference type="Proteomes" id="UP000031670">
    <property type="component" value="Unassembled WGS sequence"/>
</dbReference>
<comment type="caution">
    <text evidence="1">The sequence shown here is derived from an EMBL/GenBank/DDBJ whole genome shotgun (WGS) entry which is preliminary data.</text>
</comment>
<evidence type="ECO:0000313" key="2">
    <source>
        <dbReference type="Proteomes" id="UP000031670"/>
    </source>
</evidence>
<dbReference type="Pfam" id="PF08883">
    <property type="entry name" value="DOPA_dioxygen"/>
    <property type="match status" value="1"/>
</dbReference>
<dbReference type="AlphaFoldDB" id="A0A0B8P2E4"/>
<evidence type="ECO:0000313" key="1">
    <source>
        <dbReference type="EMBL" id="GAM60920.1"/>
    </source>
</evidence>
<reference evidence="1 2" key="2">
    <citation type="submission" date="2015-01" db="EMBL/GenBank/DDBJ databases">
        <authorList>
            <consortium name="NBRP consortium"/>
            <person name="Sawabe T."/>
            <person name="Meirelles P."/>
            <person name="Feng G."/>
            <person name="Sayaka M."/>
            <person name="Hattori M."/>
            <person name="Ohkuma M."/>
        </authorList>
    </citation>
    <scope>NUCLEOTIDE SEQUENCE [LARGE SCALE GENOMIC DNA]</scope>
    <source>
        <strain evidence="1 2">JCM19232</strain>
    </source>
</reference>
<dbReference type="EMBL" id="BBSA01000002">
    <property type="protein sequence ID" value="GAM60920.1"/>
    <property type="molecule type" value="Genomic_DNA"/>
</dbReference>
<sequence length="115" mass="13099">MESPKRPINAHSNYHAHVYFDAISLDFATKLCHQAGDKFGLQIGRVHQRNVGPHTKWSCQLIFTKDDFDAVIPWLDSERDGLSVLVHGVTGEDLKDHTEHAYWLGDAIELDLSRF</sequence>
<dbReference type="Gene3D" id="3.30.70.1240">
    <property type="entry name" value="DOPA-like domains"/>
    <property type="match status" value="1"/>
</dbReference>